<sequence>MGQELSHLFNSENAETTYQRYRKLAGDEAKLRNECFAQSQSAFKSRQGLKAKELSQKGKEHGKKMEQYNSKAVEVIFNENNKNRPPNELDLHGLYVKEALLKTELKIQYCKTKNIDNLTIIVGRGKHSSNGVAKLKPAIAELMEKYQFRCILDKPTVGCLYVEFVYNGAEQDKLPNAQTVVFTDVKKVC</sequence>
<protein>
    <submittedName>
        <fullName evidence="2">8453_t:CDS:1</fullName>
    </submittedName>
</protein>
<dbReference type="PANTHER" id="PTHR47417">
    <property type="entry name" value="SMR DOMAIN-CONTAINING PROTEIN YPL199C"/>
    <property type="match status" value="1"/>
</dbReference>
<dbReference type="Proteomes" id="UP000789375">
    <property type="component" value="Unassembled WGS sequence"/>
</dbReference>
<dbReference type="SMART" id="SM00463">
    <property type="entry name" value="SMR"/>
    <property type="match status" value="1"/>
</dbReference>
<gene>
    <name evidence="2" type="ORF">FMOSSE_LOCUS10432</name>
</gene>
<evidence type="ECO:0000313" key="2">
    <source>
        <dbReference type="EMBL" id="CAG8629956.1"/>
    </source>
</evidence>
<organism evidence="2 3">
    <name type="scientific">Funneliformis mosseae</name>
    <name type="common">Endomycorrhizal fungus</name>
    <name type="synonym">Glomus mosseae</name>
    <dbReference type="NCBI Taxonomy" id="27381"/>
    <lineage>
        <taxon>Eukaryota</taxon>
        <taxon>Fungi</taxon>
        <taxon>Fungi incertae sedis</taxon>
        <taxon>Mucoromycota</taxon>
        <taxon>Glomeromycotina</taxon>
        <taxon>Glomeromycetes</taxon>
        <taxon>Glomerales</taxon>
        <taxon>Glomeraceae</taxon>
        <taxon>Funneliformis</taxon>
    </lineage>
</organism>
<dbReference type="Pfam" id="PF01713">
    <property type="entry name" value="Smr"/>
    <property type="match status" value="1"/>
</dbReference>
<dbReference type="SUPFAM" id="SSF160443">
    <property type="entry name" value="SMR domain-like"/>
    <property type="match status" value="1"/>
</dbReference>
<dbReference type="SMART" id="SM01162">
    <property type="entry name" value="DUF1771"/>
    <property type="match status" value="1"/>
</dbReference>
<evidence type="ECO:0000259" key="1">
    <source>
        <dbReference type="PROSITE" id="PS50828"/>
    </source>
</evidence>
<feature type="domain" description="Smr" evidence="1">
    <location>
        <begin position="89"/>
        <end position="165"/>
    </location>
</feature>
<evidence type="ECO:0000313" key="3">
    <source>
        <dbReference type="Proteomes" id="UP000789375"/>
    </source>
</evidence>
<name>A0A9N9DCA8_FUNMO</name>
<dbReference type="Gene3D" id="3.30.1370.110">
    <property type="match status" value="1"/>
</dbReference>
<comment type="caution">
    <text evidence="2">The sequence shown here is derived from an EMBL/GenBank/DDBJ whole genome shotgun (WGS) entry which is preliminary data.</text>
</comment>
<proteinExistence type="predicted"/>
<dbReference type="InterPro" id="IPR036063">
    <property type="entry name" value="Smr_dom_sf"/>
</dbReference>
<accession>A0A9N9DCA8</accession>
<dbReference type="EMBL" id="CAJVPP010003467">
    <property type="protein sequence ID" value="CAG8629956.1"/>
    <property type="molecule type" value="Genomic_DNA"/>
</dbReference>
<dbReference type="PANTHER" id="PTHR47417:SF1">
    <property type="entry name" value="SMR DOMAIN-CONTAINING PROTEIN YPL199C"/>
    <property type="match status" value="1"/>
</dbReference>
<dbReference type="PROSITE" id="PS50828">
    <property type="entry name" value="SMR"/>
    <property type="match status" value="1"/>
</dbReference>
<dbReference type="InterPro" id="IPR053020">
    <property type="entry name" value="Smr_domain_protein"/>
</dbReference>
<dbReference type="InterPro" id="IPR002625">
    <property type="entry name" value="Smr_dom"/>
</dbReference>
<dbReference type="AlphaFoldDB" id="A0A9N9DCA8"/>
<dbReference type="InterPro" id="IPR013899">
    <property type="entry name" value="DUF1771"/>
</dbReference>
<keyword evidence="3" id="KW-1185">Reference proteome</keyword>
<reference evidence="2" key="1">
    <citation type="submission" date="2021-06" db="EMBL/GenBank/DDBJ databases">
        <authorList>
            <person name="Kallberg Y."/>
            <person name="Tangrot J."/>
            <person name="Rosling A."/>
        </authorList>
    </citation>
    <scope>NUCLEOTIDE SEQUENCE</scope>
    <source>
        <strain evidence="2">87-6 pot B 2015</strain>
    </source>
</reference>
<dbReference type="Pfam" id="PF08590">
    <property type="entry name" value="DUF1771"/>
    <property type="match status" value="1"/>
</dbReference>